<sequence>MSKKSVSSKWISAGLIFILVATLLPVWPGYVAFAADDETIYVGGAKIGNASNGGGDNAFINFNGGSGFQAAPGFEVTDRSGGIDLYPNGTMTAPTNDWAGASFKITVQDNPKLKELAASGEGEIVVGWEELEYDSGLFWTAITSAVFKVDGETVLSGHSGGGTIGYKEATASIKADSVIDIGVSVEDKDVIITGLFIKFQDTVRPELKNYTFTGTGVEQKNKKYEPELYAKQGEDVSLALNFSEPVRPRAFNSAYNDHFLRHPFFTTPAGDGLPTQGQEQFLVNKTYTAANFAGSYTNIPLHKDITYTYTASKYHHSGNLPVRPRMKASDALPGINRGPLDLSLEEKLQGADFIDGAGNRIKPILFPLVGTEDSQKFARGGDDEERKNPFDAYRVIIDAVAPKYSKVGNGIQPEIVTGATVNGKDVLDFTVQFSEDVVPRDDRNGSPYAPGGMYLLFNNGMRAYYYAGDDNDNLGYNTKNVRFRMVVPDGVTVEVPLLKVLALTHDWKDAAYPADSQYLNKDKNVIQDYAGNLLIQPANYYGIHVDGDTSNVNSKIDWAKLSVDNTKPLIGFHYESDGATDAVYKQRGKITIDADDPAVKVPVIDPEYDAAANFERPSRGIYRPFNMSGPASPAIGLVYYTWTRSVDDPLASVPLDHYAAVKRYSLTAKQPREDLYDGKAAFANLNLNVANNKTNMIAPPAEAYTSEGSGTWYLHAWTADMTWDTARELMQYEKMKKFKTDNSTQYEAWKQEVSGSEADKIIYADSKALAAVGQYDDLDLWLLKDFKQPDSNWTHEVAAMQLDNKAPTIKVTGMSGSNSANVEMTAMITDEHSGLRDAYYQWVQVGRTPVDVQWKPVVLSGSQFTTASRNEVAEDGDYVLYIKATDKLGNTSTATSEQVKVNSAAQVTLDWTELTDNEYIQSRDIVLGLNKPEPLTVKSVTYSVYTPGVTGATYGNMMLFSAIPYQVSYAFSYSSARPDAASYALLGGTTAVGGGYEYVVPANRALNGTQYLHVTVKEAANERYYYFNKAYYFDNQPPTVQFSLEEDLYPRAKHTVAFAVSDALNTKGLVSKYQWVKKGAAAPDASSTLWKELIENETAPSIDAADLAPGEAQEYKLYVHARDKAGNETVVSTTGHFRVSKPVIQPPADARSDLLYVFGDQTDGYTAIVQLGLDVLDKNGYEYSVSPDYGQSWLRWRSYTNFIAVQVPSANVQNGQIQVRYKTGPQLDGSEGTIGEAKPLNVTSVSASEPVYALATLSTERPVTAISGVDIDIAVPLGIKVVPSAVNPSAPTRTGNRFRVTQNGYYSFELTDTANPDHKNTLYAVVSNVDSTPPTAVIERILSVQAAENTAGNISVKLKPSEPVRITNNNGSATYTFKQNGTFTFEFLDEAGNSGTASFTETNIDKEGPKVQITRSYTKADGTEYARIATNAGELIEGVRLTVEKESATSEEFTVADGKPATIYMKENGVAEFTVLDSQNNRTTVKETINNIVNTPPQADTIQYTLVDVDGNPQPDSAKVVVDGKTYAKGKMKVEIAGQATMPNRVVLGTAPYKADPAAERYDNEISAADGSFSATRLFSADGTVTIAISDLLGNINRIPVTIEGLDNKAPELTLHTATVGVAQNKPDFDFRKDLGGYTVRDNVSAPEHIQVTVSGLDLTRLGRQTVTYTAVDQVGNKATATQEVFVIGGDGMLIYGNDTLVSAASAETAIFETNAVSFRITGFNEMEVAGQKQTNEKGTYDLYYYSGLFREGQMKTIATKLTYGELASGNYEVIFPKTGWYTIIVRNQERDREYASFFISQMK</sequence>
<dbReference type="Proteomes" id="UP000282311">
    <property type="component" value="Unassembled WGS sequence"/>
</dbReference>
<accession>A0A3B0C7P7</accession>
<evidence type="ECO:0008006" key="3">
    <source>
        <dbReference type="Google" id="ProtNLM"/>
    </source>
</evidence>
<comment type="caution">
    <text evidence="1">The sequence shown here is derived from an EMBL/GenBank/DDBJ whole genome shotgun (WGS) entry which is preliminary data.</text>
</comment>
<protein>
    <recommendedName>
        <fullName evidence="3">DUF5011 domain-containing protein</fullName>
    </recommendedName>
</protein>
<dbReference type="EMBL" id="RBAH01000013">
    <property type="protein sequence ID" value="RKN82022.1"/>
    <property type="molecule type" value="Genomic_DNA"/>
</dbReference>
<reference evidence="1 2" key="1">
    <citation type="journal article" date="2007" name="Int. J. Syst. Evol. Microbiol.">
        <title>Paenibacillus ginsengarvi sp. nov., isolated from soil from ginseng cultivation.</title>
        <authorList>
            <person name="Yoon M.H."/>
            <person name="Ten L.N."/>
            <person name="Im W.T."/>
        </authorList>
    </citation>
    <scope>NUCLEOTIDE SEQUENCE [LARGE SCALE GENOMIC DNA]</scope>
    <source>
        <strain evidence="1 2">KCTC 13059</strain>
    </source>
</reference>
<dbReference type="OrthoDB" id="2654915at2"/>
<dbReference type="RefSeq" id="WP_120748776.1">
    <property type="nucleotide sequence ID" value="NZ_RBAH01000013.1"/>
</dbReference>
<keyword evidence="2" id="KW-1185">Reference proteome</keyword>
<evidence type="ECO:0000313" key="1">
    <source>
        <dbReference type="EMBL" id="RKN82022.1"/>
    </source>
</evidence>
<evidence type="ECO:0000313" key="2">
    <source>
        <dbReference type="Proteomes" id="UP000282311"/>
    </source>
</evidence>
<gene>
    <name evidence="1" type="ORF">D7M11_18790</name>
</gene>
<dbReference type="InterPro" id="IPR013783">
    <property type="entry name" value="Ig-like_fold"/>
</dbReference>
<dbReference type="Gene3D" id="2.60.40.10">
    <property type="entry name" value="Immunoglobulins"/>
    <property type="match status" value="1"/>
</dbReference>
<proteinExistence type="predicted"/>
<name>A0A3B0C7P7_9BACL</name>
<organism evidence="1 2">
    <name type="scientific">Paenibacillus ginsengarvi</name>
    <dbReference type="NCBI Taxonomy" id="400777"/>
    <lineage>
        <taxon>Bacteria</taxon>
        <taxon>Bacillati</taxon>
        <taxon>Bacillota</taxon>
        <taxon>Bacilli</taxon>
        <taxon>Bacillales</taxon>
        <taxon>Paenibacillaceae</taxon>
        <taxon>Paenibacillus</taxon>
    </lineage>
</organism>